<dbReference type="Proteomes" id="UP001302494">
    <property type="component" value="Chromosome"/>
</dbReference>
<evidence type="ECO:0000313" key="2">
    <source>
        <dbReference type="Proteomes" id="UP001302494"/>
    </source>
</evidence>
<accession>A0AA96GTJ4</accession>
<name>A0AA96GTJ4_9BACT</name>
<organism evidence="1 2">
    <name type="scientific">Candidatus Nitrospira neomarina</name>
    <dbReference type="NCBI Taxonomy" id="3020899"/>
    <lineage>
        <taxon>Bacteria</taxon>
        <taxon>Pseudomonadati</taxon>
        <taxon>Nitrospirota</taxon>
        <taxon>Nitrospiria</taxon>
        <taxon>Nitrospirales</taxon>
        <taxon>Nitrospiraceae</taxon>
        <taxon>Nitrospira</taxon>
    </lineage>
</organism>
<sequence length="286" mass="32222">MFKVKKRPLKKEKPPVLYNILENYTDYDPPGNVMVCGMTEPEDLEVHARVLSESYAIPLESITGVLQDGGIYLYPHEGPLVTKGAFVCRVDPLGKDPKHTWVMDLEQYAAAERMRQSYGVTLEEGMERVFYRGLPQELQDRLRQKNLGIDLTKVESGNACSGDIQYIDFRKDWSPHFKRKCVMPDGRLIETSGLHDFAELHGISVDETRTLFDHGGTLALKDGGGLACQIINGQPSVARFNSRQFSKAKALAKEKDLHILDALSEVAYQDPVLMRALRRAESSSFF</sequence>
<proteinExistence type="predicted"/>
<evidence type="ECO:0000313" key="1">
    <source>
        <dbReference type="EMBL" id="WNM63814.1"/>
    </source>
</evidence>
<dbReference type="KEGG" id="nneo:PQG83_08675"/>
<dbReference type="EMBL" id="CP116968">
    <property type="protein sequence ID" value="WNM63814.1"/>
    <property type="molecule type" value="Genomic_DNA"/>
</dbReference>
<keyword evidence="2" id="KW-1185">Reference proteome</keyword>
<protein>
    <submittedName>
        <fullName evidence="1">Uncharacterized protein</fullName>
    </submittedName>
</protein>
<dbReference type="AlphaFoldDB" id="A0AA96GTJ4"/>
<dbReference type="RefSeq" id="WP_312748536.1">
    <property type="nucleotide sequence ID" value="NZ_CP116968.1"/>
</dbReference>
<reference evidence="1 2" key="1">
    <citation type="submission" date="2023-01" db="EMBL/GenBank/DDBJ databases">
        <title>Cultivation and genomic characterization of new, ubiquitous marine nitrite-oxidizing bacteria from the Nitrospirales.</title>
        <authorList>
            <person name="Mueller A.J."/>
            <person name="Daebeler A."/>
            <person name="Herbold C.W."/>
            <person name="Kirkegaard R.H."/>
            <person name="Daims H."/>
        </authorList>
    </citation>
    <scope>NUCLEOTIDE SEQUENCE [LARGE SCALE GENOMIC DNA]</scope>
    <source>
        <strain evidence="1 2">DK</strain>
    </source>
</reference>
<gene>
    <name evidence="1" type="ORF">PQG83_08675</name>
</gene>